<sequence>MNLFWQSFLGSLAAAIISLLVFLLGWRLKNKVKRKSHFQIQLTNYSDILVEKFSNLVEVVQDYSTVLKEIERLINERNHTNNDKLEELRKIANKQIFDIQANGRIDYSKIAYLWETKILTSELVEVKMVNGKRKIKKLKHYSSKLLLNTFNELDSFINELDSIAPDYVTNNQIASIYGYLLFLIRELNANIKGYSVREHVAWDFTEEGARFSVKELYEWVKKNEEVSKDDEASESN</sequence>
<keyword evidence="3" id="KW-1185">Reference proteome</keyword>
<reference evidence="2 3" key="1">
    <citation type="submission" date="2018-02" db="EMBL/GenBank/DDBJ databases">
        <title>Mycoplasma marinum and Mycoplasma todarodis sp. nov., moderately halophilic and psychrotolerant mycoplasmas isolated from cephalopods.</title>
        <authorList>
            <person name="Viver T."/>
        </authorList>
    </citation>
    <scope>NUCLEOTIDE SEQUENCE [LARGE SCALE GENOMIC DNA]</scope>
    <source>
        <strain evidence="2 3">5H</strain>
    </source>
</reference>
<organism evidence="2 3">
    <name type="scientific">Mycoplasma todarodis</name>
    <dbReference type="NCBI Taxonomy" id="1937191"/>
    <lineage>
        <taxon>Bacteria</taxon>
        <taxon>Bacillati</taxon>
        <taxon>Mycoplasmatota</taxon>
        <taxon>Mollicutes</taxon>
        <taxon>Mycoplasmataceae</taxon>
        <taxon>Mycoplasma</taxon>
    </lineage>
</organism>
<dbReference type="Proteomes" id="UP000291072">
    <property type="component" value="Unassembled WGS sequence"/>
</dbReference>
<gene>
    <name evidence="2" type="ORF">C4B25_00315</name>
</gene>
<comment type="caution">
    <text evidence="2">The sequence shown here is derived from an EMBL/GenBank/DDBJ whole genome shotgun (WGS) entry which is preliminary data.</text>
</comment>
<evidence type="ECO:0000313" key="2">
    <source>
        <dbReference type="EMBL" id="TCG11933.1"/>
    </source>
</evidence>
<proteinExistence type="predicted"/>
<evidence type="ECO:0000256" key="1">
    <source>
        <dbReference type="SAM" id="Phobius"/>
    </source>
</evidence>
<dbReference type="EMBL" id="PSZP01000002">
    <property type="protein sequence ID" value="TCG11933.1"/>
    <property type="molecule type" value="Genomic_DNA"/>
</dbReference>
<feature type="transmembrane region" description="Helical" evidence="1">
    <location>
        <begin position="6"/>
        <end position="26"/>
    </location>
</feature>
<accession>A0A4R0XMJ0</accession>
<keyword evidence="1" id="KW-1133">Transmembrane helix</keyword>
<name>A0A4R0XMJ0_9MOLU</name>
<dbReference type="AlphaFoldDB" id="A0A4R0XMJ0"/>
<protein>
    <submittedName>
        <fullName evidence="2">Uncharacterized protein</fullName>
    </submittedName>
</protein>
<evidence type="ECO:0000313" key="3">
    <source>
        <dbReference type="Proteomes" id="UP000291072"/>
    </source>
</evidence>
<dbReference type="RefSeq" id="WP_131613077.1">
    <property type="nucleotide sequence ID" value="NZ_CBDBYJ010000001.1"/>
</dbReference>
<keyword evidence="1" id="KW-0812">Transmembrane</keyword>
<keyword evidence="1" id="KW-0472">Membrane</keyword>